<evidence type="ECO:0000256" key="7">
    <source>
        <dbReference type="RuleBase" id="RU004168"/>
    </source>
</evidence>
<evidence type="ECO:0000259" key="8">
    <source>
        <dbReference type="PROSITE" id="PS51160"/>
    </source>
</evidence>
<dbReference type="Proteomes" id="UP001529338">
    <property type="component" value="Unassembled WGS sequence"/>
</dbReference>
<organism evidence="9 10">
    <name type="scientific">Cellulomonas alba</name>
    <dbReference type="NCBI Taxonomy" id="3053467"/>
    <lineage>
        <taxon>Bacteria</taxon>
        <taxon>Bacillati</taxon>
        <taxon>Actinomycetota</taxon>
        <taxon>Actinomycetes</taxon>
        <taxon>Micrococcales</taxon>
        <taxon>Cellulomonadaceae</taxon>
        <taxon>Cellulomonas</taxon>
    </lineage>
</organism>
<keyword evidence="5 6" id="KW-0378">Hydrolase</keyword>
<evidence type="ECO:0000256" key="5">
    <source>
        <dbReference type="PROSITE-ProRule" id="PRU00520"/>
    </source>
</evidence>
<dbReference type="PRINTS" id="PR00112">
    <property type="entry name" value="ACYLPHPHTASE"/>
</dbReference>
<proteinExistence type="inferred from homology"/>
<dbReference type="PANTHER" id="PTHR47268:SF4">
    <property type="entry name" value="ACYLPHOSPHATASE"/>
    <property type="match status" value="1"/>
</dbReference>
<feature type="active site" evidence="5">
    <location>
        <position position="36"/>
    </location>
</feature>
<comment type="similarity">
    <text evidence="1 7">Belongs to the acylphosphatase family.</text>
</comment>
<dbReference type="Gene3D" id="3.30.70.100">
    <property type="match status" value="1"/>
</dbReference>
<sequence>MTGRRIRVTGDVQGVGFRWACRREAERLGVTGWVRNVADGSVEVSAHGDDAALRALVSWLRSGPPGARVEALTQEDEPGGAPTGFEIRG</sequence>
<protein>
    <recommendedName>
        <fullName evidence="3 5">Acylphosphatase</fullName>
        <ecNumber evidence="2 5">3.6.1.7</ecNumber>
    </recommendedName>
</protein>
<evidence type="ECO:0000256" key="1">
    <source>
        <dbReference type="ARBA" id="ARBA00005614"/>
    </source>
</evidence>
<dbReference type="SUPFAM" id="SSF54975">
    <property type="entry name" value="Acylphosphatase/BLUF domain-like"/>
    <property type="match status" value="1"/>
</dbReference>
<dbReference type="PROSITE" id="PS00151">
    <property type="entry name" value="ACYLPHOSPHATASE_2"/>
    <property type="match status" value="1"/>
</dbReference>
<feature type="domain" description="Acylphosphatase-like" evidence="8">
    <location>
        <begin position="3"/>
        <end position="89"/>
    </location>
</feature>
<dbReference type="Pfam" id="PF00708">
    <property type="entry name" value="Acylphosphatase"/>
    <property type="match status" value="1"/>
</dbReference>
<feature type="active site" evidence="5">
    <location>
        <position position="18"/>
    </location>
</feature>
<dbReference type="EC" id="3.6.1.7" evidence="2 5"/>
<evidence type="ECO:0000256" key="3">
    <source>
        <dbReference type="ARBA" id="ARBA00015991"/>
    </source>
</evidence>
<evidence type="ECO:0000256" key="4">
    <source>
        <dbReference type="ARBA" id="ARBA00047645"/>
    </source>
</evidence>
<dbReference type="InterPro" id="IPR036046">
    <property type="entry name" value="Acylphosphatase-like_dom_sf"/>
</dbReference>
<reference evidence="9 10" key="1">
    <citation type="submission" date="2023-06" db="EMBL/GenBank/DDBJ databases">
        <title>Cellulomonas sp. MW4 Whole genome sequence.</title>
        <authorList>
            <person name="Park S."/>
        </authorList>
    </citation>
    <scope>NUCLEOTIDE SEQUENCE [LARGE SCALE GENOMIC DNA]</scope>
    <source>
        <strain evidence="9 10">MW4</strain>
    </source>
</reference>
<evidence type="ECO:0000256" key="2">
    <source>
        <dbReference type="ARBA" id="ARBA00012150"/>
    </source>
</evidence>
<keyword evidence="10" id="KW-1185">Reference proteome</keyword>
<gene>
    <name evidence="9" type="ORF">QRT04_13395</name>
</gene>
<accession>A0ABT7SIE2</accession>
<comment type="catalytic activity">
    <reaction evidence="4 5 6">
        <text>an acyl phosphate + H2O = a carboxylate + phosphate + H(+)</text>
        <dbReference type="Rhea" id="RHEA:14965"/>
        <dbReference type="ChEBI" id="CHEBI:15377"/>
        <dbReference type="ChEBI" id="CHEBI:15378"/>
        <dbReference type="ChEBI" id="CHEBI:29067"/>
        <dbReference type="ChEBI" id="CHEBI:43474"/>
        <dbReference type="ChEBI" id="CHEBI:59918"/>
        <dbReference type="EC" id="3.6.1.7"/>
    </reaction>
</comment>
<dbReference type="PANTHER" id="PTHR47268">
    <property type="entry name" value="ACYLPHOSPHATASE"/>
    <property type="match status" value="1"/>
</dbReference>
<dbReference type="InterPro" id="IPR020456">
    <property type="entry name" value="Acylphosphatase"/>
</dbReference>
<dbReference type="EMBL" id="JAUCGQ010000002">
    <property type="protein sequence ID" value="MDM7855930.1"/>
    <property type="molecule type" value="Genomic_DNA"/>
</dbReference>
<comment type="caution">
    <text evidence="9">The sequence shown here is derived from an EMBL/GenBank/DDBJ whole genome shotgun (WGS) entry which is preliminary data.</text>
</comment>
<dbReference type="InterPro" id="IPR001792">
    <property type="entry name" value="Acylphosphatase-like_dom"/>
</dbReference>
<dbReference type="RefSeq" id="WP_289455992.1">
    <property type="nucleotide sequence ID" value="NZ_JAUCGQ010000002.1"/>
</dbReference>
<name>A0ABT7SIE2_9CELL</name>
<dbReference type="InterPro" id="IPR017968">
    <property type="entry name" value="Acylphosphatase_CS"/>
</dbReference>
<evidence type="ECO:0000256" key="6">
    <source>
        <dbReference type="RuleBase" id="RU000553"/>
    </source>
</evidence>
<evidence type="ECO:0000313" key="10">
    <source>
        <dbReference type="Proteomes" id="UP001529338"/>
    </source>
</evidence>
<dbReference type="PROSITE" id="PS51160">
    <property type="entry name" value="ACYLPHOSPHATASE_3"/>
    <property type="match status" value="1"/>
</dbReference>
<dbReference type="PROSITE" id="PS00150">
    <property type="entry name" value="ACYLPHOSPHATASE_1"/>
    <property type="match status" value="1"/>
</dbReference>
<evidence type="ECO:0000313" key="9">
    <source>
        <dbReference type="EMBL" id="MDM7855930.1"/>
    </source>
</evidence>